<keyword evidence="1" id="KW-0233">DNA recombination</keyword>
<gene>
    <name evidence="3" type="ORF">R0137_06400</name>
</gene>
<evidence type="ECO:0000256" key="2">
    <source>
        <dbReference type="SAM" id="MobiDB-lite"/>
    </source>
</evidence>
<evidence type="ECO:0000313" key="3">
    <source>
        <dbReference type="EMBL" id="WOJ98192.1"/>
    </source>
</evidence>
<accession>A0ABZ0IGM7</accession>
<dbReference type="SUPFAM" id="SSF56349">
    <property type="entry name" value="DNA breaking-rejoining enzymes"/>
    <property type="match status" value="2"/>
</dbReference>
<feature type="compositionally biased region" description="Low complexity" evidence="2">
    <location>
        <begin position="1105"/>
        <end position="1114"/>
    </location>
</feature>
<organism evidence="3 4">
    <name type="scientific">Congregibacter brevis</name>
    <dbReference type="NCBI Taxonomy" id="3081201"/>
    <lineage>
        <taxon>Bacteria</taxon>
        <taxon>Pseudomonadati</taxon>
        <taxon>Pseudomonadota</taxon>
        <taxon>Gammaproteobacteria</taxon>
        <taxon>Cellvibrionales</taxon>
        <taxon>Halieaceae</taxon>
        <taxon>Congregibacter</taxon>
    </lineage>
</organism>
<feature type="compositionally biased region" description="Basic and acidic residues" evidence="2">
    <location>
        <begin position="255"/>
        <end position="267"/>
    </location>
</feature>
<sequence length="1823" mass="205116">MSPPTAIDKPVWEMAGRISPLLVPFQLTNANHFCGALDLLDHLTDTINSDLNQHIPINNFVMVPAQTNVVANDLLLAKEALIACGFNNIGVDPVSDDNRYIKDQVLDGNEVPAMLVQPATFNDMNPELLQLLKHLYLAYCYRTPNRNSIIDVANELRTACMTTSAGERRRNILQHIPSSAYAAKPSQIVLSMRTAFGPEVTFAGVERKFARSLALLASSNAIPTVKAPNYNVAERVAASNTSRQRRPNLAPAVRRIGELRLRKRPETTKPSNRPPSLLDRRLSEPPDRIHIPKPRESIRSSRKLAESTSAQRFWIVQAENINPASNEFLSPGARDYLRSLFTIRDKSPVEYAGLMRLLATIYGTDSDPKDAKHPQIAMIPKTLTIPLPLPNTSWKPSADHDESFHPQLESISVKLRIPRSPRFTETLKMKNVDRACRNIIRRLGRLNGSAIKNKSLRILIHREVLILSRNLLTGGLLDYQRRPSMPAMAWYMGLRDRDLQRAFADACESLLGISTVNSGLNDERESQIVDEPTTVSTPKFEEFRMSMMALRTETASVLRSPSSSIDEKHDRYTKYTLVLLHFYLGFRPINDPLGTLSEIDLEGAFCLIADKVTNPALAYRLLSLPPEAKAQLNAYREYLKWLAATLYSSRSTQKTARTIERLLRADANQPIPLFFRLTNNSRKIRRITFKEQQGWFSSIFPVAPNEGRRWIATQLHASGIPYPWIAVILGHHEQTMHAFGRYSMYTPQTVLEEVAQALDLLGKKLGLLVLKRGKTLTTTLKKQLVELNNDPSKDVWTLTPAYKLRQQQRRDSRAEYLTLIRESLNPVADLPKGTVVDKKRIKKLQAAVLSRAVSRGLSAHQTLKLFDSVLRVIRRKGIRVAISSGTYVDPEPSPFTKKILQQYAEARELRHRWQQHLKRLGTEQRKSTIPSSSADVVTMAAISAALTGRLASAELLKRLATGNFTGFFLNGSFYTAICADEVEDVRNADNTFLWQADEATSSLLIQSLRVNSSHTFSDAPESDLYSSLLPANASPSDAIDQLAAAANVLNLIETPGIFRSITSRDVLHRSIQLSTVARLLSKKPLLAKSQTDSIPAPNNARDMLPTPTTTTTTPSHSLMRNELIVFRRWINRHANDHRRSIASDTKGKTHGFSRTLDNNLKATFADFLDTNRFTSDHGSSERNTTNALKDFIAYQCRETGGRHKKWTTIREYHQIVMRGIILVCPYEDFSSLPDYAFEDSYLMIIDCCPQSSRKKCLNALRQFHDFLMERYHAEPVDWSYVLAAGEWDFSETEASINPSYVFPWEYHRTLQSITNAPGDSNLKDQLAAQIILGFRFGMRWSEAIYMRRCDVIGEIGGKDFLLAVRSHRFRGLKTRASSRRISLIGQLDTLEKSILERVIAYSDTLFEFTPQARKRYLFHLIVGANAKIGLSDASAFVNQTIRLATGDSTSRFHHLRHSFCSAAMMVALDPIIQTGEHPLFTELRSALLQGVGLRKPHWPALWPATLFGPHSLQTVSNLLGHAGIGTSVTAYSHFWPITPLAEREPLKEMSDGVLSAFLGEPYSRIQQRRARARRDGQPTNLESLSSKVPDERLVNLTSYCQKRWTKRVPEVPDIHDAGALTTNIFHACRISLKHSVEATSIEQMGKVCNLDPEAFLRAAINAEQCTGFTRYEFKDSQSVKRATIPIAQLLAIGVILNSIASRIEAAPMEICDNWYSSLASAAPRFDRRYNRFRRDSDTDELDFANTLGDLKLSLSMQTIEPDLGTEADTEIRSDPSTADLYVSIFPGTLTTYSGFRHLLFMLILILRYRIIANQTNPSSVDGH</sequence>
<dbReference type="RefSeq" id="WP_407329443.1">
    <property type="nucleotide sequence ID" value="NZ_CP136865.1"/>
</dbReference>
<feature type="region of interest" description="Disordered" evidence="2">
    <location>
        <begin position="236"/>
        <end position="304"/>
    </location>
</feature>
<dbReference type="InterPro" id="IPR011010">
    <property type="entry name" value="DNA_brk_join_enz"/>
</dbReference>
<dbReference type="Gene3D" id="1.10.443.10">
    <property type="entry name" value="Intergrase catalytic core"/>
    <property type="match status" value="2"/>
</dbReference>
<feature type="region of interest" description="Disordered" evidence="2">
    <location>
        <begin position="1090"/>
        <end position="1115"/>
    </location>
</feature>
<proteinExistence type="predicted"/>
<protein>
    <recommendedName>
        <fullName evidence="5">Phage integrase family protein</fullName>
    </recommendedName>
</protein>
<dbReference type="EMBL" id="CP136865">
    <property type="protein sequence ID" value="WOJ98192.1"/>
    <property type="molecule type" value="Genomic_DNA"/>
</dbReference>
<evidence type="ECO:0000256" key="1">
    <source>
        <dbReference type="ARBA" id="ARBA00023172"/>
    </source>
</evidence>
<keyword evidence="4" id="KW-1185">Reference proteome</keyword>
<dbReference type="Proteomes" id="UP001626549">
    <property type="component" value="Chromosome"/>
</dbReference>
<name>A0ABZ0IGM7_9GAMM</name>
<evidence type="ECO:0000313" key="4">
    <source>
        <dbReference type="Proteomes" id="UP001626549"/>
    </source>
</evidence>
<dbReference type="InterPro" id="IPR013762">
    <property type="entry name" value="Integrase-like_cat_sf"/>
</dbReference>
<evidence type="ECO:0008006" key="5">
    <source>
        <dbReference type="Google" id="ProtNLM"/>
    </source>
</evidence>
<feature type="compositionally biased region" description="Basic and acidic residues" evidence="2">
    <location>
        <begin position="278"/>
        <end position="304"/>
    </location>
</feature>
<reference evidence="3 4" key="1">
    <citation type="submission" date="2023-10" db="EMBL/GenBank/DDBJ databases">
        <title>Two novel species belonging to the OM43/NOR5 clade.</title>
        <authorList>
            <person name="Park M."/>
        </authorList>
    </citation>
    <scope>NUCLEOTIDE SEQUENCE [LARGE SCALE GENOMIC DNA]</scope>
    <source>
        <strain evidence="3 4">IMCC45268</strain>
    </source>
</reference>